<organism evidence="2 3">
    <name type="scientific">Franzmannia pantelleriensis</name>
    <dbReference type="NCBI Taxonomy" id="48727"/>
    <lineage>
        <taxon>Bacteria</taxon>
        <taxon>Pseudomonadati</taxon>
        <taxon>Pseudomonadota</taxon>
        <taxon>Gammaproteobacteria</taxon>
        <taxon>Oceanospirillales</taxon>
        <taxon>Halomonadaceae</taxon>
        <taxon>Franzmannia</taxon>
    </lineage>
</organism>
<accession>A0A1G9XCT5</accession>
<sequence length="56" mass="6397">MLAHYSLQKIQLMPTLLALITKLLTLSLMLVLVEKMIRKCLFLMGKAQRLPLKEAS</sequence>
<gene>
    <name evidence="2" type="ORF">SAMN05192555_13010</name>
</gene>
<keyword evidence="1" id="KW-1133">Transmembrane helix</keyword>
<keyword evidence="3" id="KW-1185">Reference proteome</keyword>
<keyword evidence="1" id="KW-0812">Transmembrane</keyword>
<evidence type="ECO:0000313" key="3">
    <source>
        <dbReference type="Proteomes" id="UP000199107"/>
    </source>
</evidence>
<evidence type="ECO:0000313" key="2">
    <source>
        <dbReference type="EMBL" id="SDM94085.1"/>
    </source>
</evidence>
<name>A0A1G9XCT5_9GAMM</name>
<evidence type="ECO:0000256" key="1">
    <source>
        <dbReference type="SAM" id="Phobius"/>
    </source>
</evidence>
<dbReference type="AlphaFoldDB" id="A0A1G9XCT5"/>
<reference evidence="3" key="1">
    <citation type="submission" date="2016-10" db="EMBL/GenBank/DDBJ databases">
        <authorList>
            <person name="Varghese N."/>
            <person name="Submissions S."/>
        </authorList>
    </citation>
    <scope>NUCLEOTIDE SEQUENCE [LARGE SCALE GENOMIC DNA]</scope>
    <source>
        <strain evidence="3">AAP</strain>
    </source>
</reference>
<feature type="transmembrane region" description="Helical" evidence="1">
    <location>
        <begin position="12"/>
        <end position="33"/>
    </location>
</feature>
<dbReference type="Proteomes" id="UP000199107">
    <property type="component" value="Unassembled WGS sequence"/>
</dbReference>
<proteinExistence type="predicted"/>
<protein>
    <submittedName>
        <fullName evidence="2">Uncharacterized protein</fullName>
    </submittedName>
</protein>
<keyword evidence="1" id="KW-0472">Membrane</keyword>
<dbReference type="EMBL" id="FNGH01000030">
    <property type="protein sequence ID" value="SDM94085.1"/>
    <property type="molecule type" value="Genomic_DNA"/>
</dbReference>